<evidence type="ECO:0000256" key="3">
    <source>
        <dbReference type="ARBA" id="ARBA00022729"/>
    </source>
</evidence>
<evidence type="ECO:0000256" key="6">
    <source>
        <dbReference type="SAM" id="MobiDB-lite"/>
    </source>
</evidence>
<accession>A0A8X7THU1</accession>
<dbReference type="AlphaFoldDB" id="A0A8X7THU1"/>
<dbReference type="EMBL" id="JAAMPC010000528">
    <property type="protein sequence ID" value="KAG2242342.1"/>
    <property type="molecule type" value="Genomic_DNA"/>
</dbReference>
<dbReference type="OrthoDB" id="1394818at2759"/>
<keyword evidence="5" id="KW-0472">Membrane</keyword>
<evidence type="ECO:0000256" key="4">
    <source>
        <dbReference type="ARBA" id="ARBA00022989"/>
    </source>
</evidence>
<protein>
    <recommendedName>
        <fullName evidence="7">Malectin-like domain-containing protein</fullName>
    </recommendedName>
</protein>
<feature type="non-terminal residue" evidence="8">
    <location>
        <position position="223"/>
    </location>
</feature>
<dbReference type="Pfam" id="PF12819">
    <property type="entry name" value="Malectin_like"/>
    <property type="match status" value="1"/>
</dbReference>
<evidence type="ECO:0000259" key="7">
    <source>
        <dbReference type="Pfam" id="PF12819"/>
    </source>
</evidence>
<evidence type="ECO:0000256" key="2">
    <source>
        <dbReference type="ARBA" id="ARBA00022692"/>
    </source>
</evidence>
<dbReference type="Proteomes" id="UP000886595">
    <property type="component" value="Unassembled WGS sequence"/>
</dbReference>
<dbReference type="PANTHER" id="PTHR45631">
    <property type="entry name" value="OS07G0107800 PROTEIN-RELATED"/>
    <property type="match status" value="1"/>
</dbReference>
<feature type="region of interest" description="Disordered" evidence="6">
    <location>
        <begin position="1"/>
        <end position="23"/>
    </location>
</feature>
<proteinExistence type="predicted"/>
<keyword evidence="9" id="KW-1185">Reference proteome</keyword>
<evidence type="ECO:0000256" key="1">
    <source>
        <dbReference type="ARBA" id="ARBA00004167"/>
    </source>
</evidence>
<feature type="domain" description="Malectin-like" evidence="7">
    <location>
        <begin position="106"/>
        <end position="215"/>
    </location>
</feature>
<name>A0A8X7THU1_BRACI</name>
<keyword evidence="2" id="KW-0812">Transmembrane</keyword>
<comment type="subcellular location">
    <subcellularLocation>
        <location evidence="1">Membrane</location>
        <topology evidence="1">Single-pass membrane protein</topology>
    </subcellularLocation>
</comment>
<evidence type="ECO:0000313" key="9">
    <source>
        <dbReference type="Proteomes" id="UP000886595"/>
    </source>
</evidence>
<keyword evidence="3" id="KW-0732">Signal</keyword>
<dbReference type="PANTHER" id="PTHR45631:SF3">
    <property type="entry name" value="OS05G0393100 PROTEIN"/>
    <property type="match status" value="1"/>
</dbReference>
<evidence type="ECO:0000313" key="8">
    <source>
        <dbReference type="EMBL" id="KAG2242342.1"/>
    </source>
</evidence>
<evidence type="ECO:0000256" key="5">
    <source>
        <dbReference type="ARBA" id="ARBA00023136"/>
    </source>
</evidence>
<dbReference type="InterPro" id="IPR024788">
    <property type="entry name" value="Malectin-like_Carb-bd_dom"/>
</dbReference>
<reference evidence="8 9" key="1">
    <citation type="submission" date="2020-02" db="EMBL/GenBank/DDBJ databases">
        <authorList>
            <person name="Ma Q."/>
            <person name="Huang Y."/>
            <person name="Song X."/>
            <person name="Pei D."/>
        </authorList>
    </citation>
    <scope>NUCLEOTIDE SEQUENCE [LARGE SCALE GENOMIC DNA]</scope>
    <source>
        <strain evidence="8">Sxm20200214</strain>
        <tissue evidence="8">Leaf</tissue>
    </source>
</reference>
<dbReference type="GO" id="GO:0016020">
    <property type="term" value="C:membrane"/>
    <property type="evidence" value="ECO:0007669"/>
    <property type="project" value="UniProtKB-SubCell"/>
</dbReference>
<organism evidence="8 9">
    <name type="scientific">Brassica carinata</name>
    <name type="common">Ethiopian mustard</name>
    <name type="synonym">Abyssinian cabbage</name>
    <dbReference type="NCBI Taxonomy" id="52824"/>
    <lineage>
        <taxon>Eukaryota</taxon>
        <taxon>Viridiplantae</taxon>
        <taxon>Streptophyta</taxon>
        <taxon>Embryophyta</taxon>
        <taxon>Tracheophyta</taxon>
        <taxon>Spermatophyta</taxon>
        <taxon>Magnoliopsida</taxon>
        <taxon>eudicotyledons</taxon>
        <taxon>Gunneridae</taxon>
        <taxon>Pentapetalae</taxon>
        <taxon>rosids</taxon>
        <taxon>malvids</taxon>
        <taxon>Brassicales</taxon>
        <taxon>Brassicaceae</taxon>
        <taxon>Brassiceae</taxon>
        <taxon>Brassica</taxon>
    </lineage>
</organism>
<comment type="caution">
    <text evidence="8">The sequence shown here is derived from an EMBL/GenBank/DDBJ whole genome shotgun (WGS) entry which is preliminary data.</text>
</comment>
<keyword evidence="4" id="KW-1133">Transmembrane helix</keyword>
<gene>
    <name evidence="8" type="ORF">Bca52824_095818</name>
</gene>
<sequence length="223" mass="23964">MSREEKKKPKLGNNTKEPSSSSLTLTCSSNSLCFLCHFLISGVGGSTLPPPSFFQPKPLFSSSSLSLFHANCFSTAMSHHLHLILLSAVVLSFISSTLSQPSAILIDCGASASSVINGRRWQSDGDLISAGTSKNVSEQVLDQLLSTVRSFPLNLAAATRKFCYVVPVSRGWKHMIRTTYFYGGVNGEATPPPVFDQIVDGTLWGVVNTTADYADGLASYYEG</sequence>